<dbReference type="InterPro" id="IPR036156">
    <property type="entry name" value="Beta-gal/glucu_dom_sf"/>
</dbReference>
<dbReference type="SUPFAM" id="SSF49303">
    <property type="entry name" value="beta-Galactosidase/glucuronidase domain"/>
    <property type="match status" value="1"/>
</dbReference>
<gene>
    <name evidence="9" type="ORF">HMPREF9470_05143</name>
</gene>
<dbReference type="Gene3D" id="3.20.20.80">
    <property type="entry name" value="Glycosidases"/>
    <property type="match status" value="1"/>
</dbReference>
<feature type="domain" description="Glycoside hydrolase family 2 catalytic" evidence="7">
    <location>
        <begin position="300"/>
        <end position="585"/>
    </location>
</feature>
<evidence type="ECO:0000256" key="2">
    <source>
        <dbReference type="ARBA" id="ARBA00012761"/>
    </source>
</evidence>
<dbReference type="InterPro" id="IPR008979">
    <property type="entry name" value="Galactose-bd-like_sf"/>
</dbReference>
<evidence type="ECO:0000313" key="9">
    <source>
        <dbReference type="EMBL" id="KMW12971.1"/>
    </source>
</evidence>
<evidence type="ECO:0000259" key="8">
    <source>
        <dbReference type="Pfam" id="PF02837"/>
    </source>
</evidence>
<evidence type="ECO:0000259" key="7">
    <source>
        <dbReference type="Pfam" id="PF02836"/>
    </source>
</evidence>
<dbReference type="GO" id="GO:0005975">
    <property type="term" value="P:carbohydrate metabolic process"/>
    <property type="evidence" value="ECO:0007669"/>
    <property type="project" value="InterPro"/>
</dbReference>
<reference evidence="9 10" key="1">
    <citation type="submission" date="2011-04" db="EMBL/GenBank/DDBJ databases">
        <title>The Genome Sequence of Clostridium citroniae WAL-19142.</title>
        <authorList>
            <consortium name="The Broad Institute Genome Sequencing Platform"/>
            <person name="Earl A."/>
            <person name="Ward D."/>
            <person name="Feldgarden M."/>
            <person name="Gevers D."/>
            <person name="Warren Y.A."/>
            <person name="Tyrrell K.L."/>
            <person name="Citron D.M."/>
            <person name="Goldstein E.J."/>
            <person name="Daigneault M."/>
            <person name="Allen-Vercoe E."/>
            <person name="Young S.K."/>
            <person name="Zeng Q."/>
            <person name="Gargeya S."/>
            <person name="Fitzgerald M."/>
            <person name="Haas B."/>
            <person name="Abouelleil A."/>
            <person name="Alvarado L."/>
            <person name="Arachchi H.M."/>
            <person name="Berlin A."/>
            <person name="Brown A."/>
            <person name="Chapman S.B."/>
            <person name="Chen Z."/>
            <person name="Dunbar C."/>
            <person name="Freedman E."/>
            <person name="Gearin G."/>
            <person name="Gellesch M."/>
            <person name="Goldberg J."/>
            <person name="Griggs A."/>
            <person name="Gujja S."/>
            <person name="Heilman E.R."/>
            <person name="Heiman D."/>
            <person name="Howarth C."/>
            <person name="Larson L."/>
            <person name="Lui A."/>
            <person name="MacDonald P.J."/>
            <person name="Mehta T."/>
            <person name="Montmayeur A."/>
            <person name="Murphy C."/>
            <person name="Neiman D."/>
            <person name="Pearson M."/>
            <person name="Priest M."/>
            <person name="Roberts A."/>
            <person name="Saif S."/>
            <person name="Shea T."/>
            <person name="Shenoy N."/>
            <person name="Sisk P."/>
            <person name="Stolte C."/>
            <person name="Sykes S."/>
            <person name="White J."/>
            <person name="Yandava C."/>
            <person name="Wortman J."/>
            <person name="Nusbaum C."/>
            <person name="Birren B."/>
        </authorList>
    </citation>
    <scope>NUCLEOTIDE SEQUENCE [LARGE SCALE GENOMIC DNA]</scope>
    <source>
        <strain evidence="9 10">WAL-19142</strain>
    </source>
</reference>
<dbReference type="InterPro" id="IPR017853">
    <property type="entry name" value="GH"/>
</dbReference>
<evidence type="ECO:0000259" key="6">
    <source>
        <dbReference type="Pfam" id="PF00703"/>
    </source>
</evidence>
<dbReference type="PROSITE" id="PS51257">
    <property type="entry name" value="PROKAR_LIPOPROTEIN"/>
    <property type="match status" value="1"/>
</dbReference>
<dbReference type="PRINTS" id="PR00132">
    <property type="entry name" value="GLHYDRLASE2"/>
</dbReference>
<dbReference type="InterPro" id="IPR006101">
    <property type="entry name" value="Glyco_hydro_2"/>
</dbReference>
<name>A0A0J9BLI0_9FIRM</name>
<sequence>MDRMKDDYKDILDFQFDKKNQIAFTTVQSCVYTDHRKPESLDGVWGFTPDVFRSVTRKNLFSASGKDEQGREVPMDLDFSSMEKIQVPGCWNCLDDRYWLYEGEAVYSRTFVYSKEKEGERIILRVGAANYECRIWLNGTLLSRHQGGFTPFYTELTQDLKEINHIVITVNNRREPDQVPSMNYDWFNYGGITRSVELFRLPAVYIKDFTASLVPDGTYGRIELKIKLDAPVQGACCHFKIEELGISREVLTNERGEARCVVQANPQLWDCEHPKLYEVQARCLEDQVKDRVGFREIRCDGKDIFLNGRKIYLKGVCCHEESRNRGRIQTDEERLEILNTAKDMGCNILRLTHYPHSERMAVLADQAGMMLWEEIPVYWALDFENPETYSNAENQMRELMFRDKNRASVVIWSVGNENPDIQSRLDFMKGLLETCRNYDPTRLTSAACLVDVNTMCVKDRLAEFVDVVAFNEYYGWYYRDYEGVKVILDNTSIDKPMVITETGAGAKAGHHGGAEELFTEEHQERVYENQIRYTDGRIQGMFPWVLFDFISPIRKHPMQGGKNSKGLVAMDKATRKKAFYVMQEYYRNK</sequence>
<dbReference type="InterPro" id="IPR006104">
    <property type="entry name" value="Glyco_hydro_2_N"/>
</dbReference>
<evidence type="ECO:0000256" key="3">
    <source>
        <dbReference type="ARBA" id="ARBA00016205"/>
    </source>
</evidence>
<evidence type="ECO:0000256" key="1">
    <source>
        <dbReference type="ARBA" id="ARBA00007401"/>
    </source>
</evidence>
<dbReference type="SUPFAM" id="SSF51445">
    <property type="entry name" value="(Trans)glycosidases"/>
    <property type="match status" value="1"/>
</dbReference>
<dbReference type="GO" id="GO:0004566">
    <property type="term" value="F:beta-glucuronidase activity"/>
    <property type="evidence" value="ECO:0007669"/>
    <property type="project" value="UniProtKB-EC"/>
</dbReference>
<organism evidence="9 10">
    <name type="scientific">[Clostridium] citroniae WAL-19142</name>
    <dbReference type="NCBI Taxonomy" id="742734"/>
    <lineage>
        <taxon>Bacteria</taxon>
        <taxon>Bacillati</taxon>
        <taxon>Bacillota</taxon>
        <taxon>Clostridia</taxon>
        <taxon>Lachnospirales</taxon>
        <taxon>Lachnospiraceae</taxon>
        <taxon>Enterocloster</taxon>
    </lineage>
</organism>
<evidence type="ECO:0000313" key="10">
    <source>
        <dbReference type="Proteomes" id="UP000037392"/>
    </source>
</evidence>
<dbReference type="InterPro" id="IPR006102">
    <property type="entry name" value="Ig-like_GH2"/>
</dbReference>
<comment type="caution">
    <text evidence="9">The sequence shown here is derived from an EMBL/GenBank/DDBJ whole genome shotgun (WGS) entry which is preliminary data.</text>
</comment>
<dbReference type="GO" id="GO:0019391">
    <property type="term" value="P:glucuronoside catabolic process"/>
    <property type="evidence" value="ECO:0007669"/>
    <property type="project" value="TreeGrafter"/>
</dbReference>
<dbReference type="OrthoDB" id="9762066at2"/>
<dbReference type="Pfam" id="PF00703">
    <property type="entry name" value="Glyco_hydro_2"/>
    <property type="match status" value="1"/>
</dbReference>
<dbReference type="EC" id="3.2.1.31" evidence="2"/>
<dbReference type="GeneID" id="93164929"/>
<protein>
    <recommendedName>
        <fullName evidence="3">Beta-glucuronidase</fullName>
        <ecNumber evidence="2">3.2.1.31</ecNumber>
    </recommendedName>
</protein>
<dbReference type="EMBL" id="ADLK01000047">
    <property type="protein sequence ID" value="KMW12971.1"/>
    <property type="molecule type" value="Genomic_DNA"/>
</dbReference>
<feature type="domain" description="Glycoside hydrolase family 2 immunoglobulin-like beta-sandwich" evidence="6">
    <location>
        <begin position="205"/>
        <end position="295"/>
    </location>
</feature>
<dbReference type="InterPro" id="IPR006103">
    <property type="entry name" value="Glyco_hydro_2_cat"/>
</dbReference>
<keyword evidence="4" id="KW-0378">Hydrolase</keyword>
<dbReference type="PANTHER" id="PTHR10066">
    <property type="entry name" value="BETA-GLUCURONIDASE"/>
    <property type="match status" value="1"/>
</dbReference>
<dbReference type="Proteomes" id="UP000037392">
    <property type="component" value="Unassembled WGS sequence"/>
</dbReference>
<dbReference type="PANTHER" id="PTHR10066:SF67">
    <property type="entry name" value="BETA-GLUCURONIDASE"/>
    <property type="match status" value="1"/>
</dbReference>
<dbReference type="Gene3D" id="2.60.40.10">
    <property type="entry name" value="Immunoglobulins"/>
    <property type="match status" value="1"/>
</dbReference>
<evidence type="ECO:0000256" key="4">
    <source>
        <dbReference type="ARBA" id="ARBA00022801"/>
    </source>
</evidence>
<proteinExistence type="inferred from homology"/>
<dbReference type="InterPro" id="IPR013783">
    <property type="entry name" value="Ig-like_fold"/>
</dbReference>
<dbReference type="SUPFAM" id="SSF49785">
    <property type="entry name" value="Galactose-binding domain-like"/>
    <property type="match status" value="1"/>
</dbReference>
<dbReference type="InterPro" id="IPR023232">
    <property type="entry name" value="Glyco_hydro_2_AS"/>
</dbReference>
<evidence type="ECO:0000256" key="5">
    <source>
        <dbReference type="ARBA" id="ARBA00023295"/>
    </source>
</evidence>
<dbReference type="GO" id="GO:0030246">
    <property type="term" value="F:carbohydrate binding"/>
    <property type="evidence" value="ECO:0007669"/>
    <property type="project" value="TreeGrafter"/>
</dbReference>
<keyword evidence="5" id="KW-0326">Glycosidase</keyword>
<dbReference type="Gene3D" id="2.60.120.260">
    <property type="entry name" value="Galactose-binding domain-like"/>
    <property type="match status" value="1"/>
</dbReference>
<dbReference type="RefSeq" id="WP_048931059.1">
    <property type="nucleotide sequence ID" value="NZ_KQ235885.1"/>
</dbReference>
<feature type="domain" description="Glycosyl hydrolases family 2 sugar binding" evidence="8">
    <location>
        <begin position="100"/>
        <end position="202"/>
    </location>
</feature>
<dbReference type="Pfam" id="PF02837">
    <property type="entry name" value="Glyco_hydro_2_N"/>
    <property type="match status" value="1"/>
</dbReference>
<dbReference type="PATRIC" id="fig|742734.4.peg.5502"/>
<comment type="similarity">
    <text evidence="1">Belongs to the glycosyl hydrolase 2 family.</text>
</comment>
<dbReference type="PROSITE" id="PS00608">
    <property type="entry name" value="GLYCOSYL_HYDROL_F2_2"/>
    <property type="match status" value="1"/>
</dbReference>
<dbReference type="Pfam" id="PF02836">
    <property type="entry name" value="Glyco_hydro_2_C"/>
    <property type="match status" value="1"/>
</dbReference>
<dbReference type="AlphaFoldDB" id="A0A0J9BLI0"/>
<accession>A0A0J9BLI0</accession>